<feature type="binding site" evidence="7">
    <location>
        <position position="267"/>
    </location>
    <ligand>
        <name>FMN</name>
        <dbReference type="ChEBI" id="CHEBI:58210"/>
    </ligand>
</feature>
<keyword evidence="9" id="KW-1133">Transmembrane helix</keyword>
<evidence type="ECO:0000256" key="4">
    <source>
        <dbReference type="ARBA" id="ARBA00022605"/>
    </source>
</evidence>
<dbReference type="AlphaFoldDB" id="A0A975AEA7"/>
<reference evidence="10" key="1">
    <citation type="submission" date="2021-02" db="EMBL/GenBank/DDBJ databases">
        <authorList>
            <person name="Franco D."/>
        </authorList>
    </citation>
    <scope>NUCLEOTIDE SEQUENCE</scope>
    <source>
        <strain evidence="10">DICMUL</strain>
    </source>
</reference>
<reference evidence="10" key="2">
    <citation type="submission" date="2021-03" db="EMBL/GenBank/DDBJ databases">
        <title>Alternative transmission patterns in independently acquired nutritional co-symbionts of Dictyopharidae planthoppers.</title>
        <authorList>
            <person name="Michalik A."/>
            <person name="Lukasik P."/>
        </authorList>
    </citation>
    <scope>NUCLEOTIDE SEQUENCE</scope>
    <source>
        <strain evidence="10">DICMUL</strain>
    </source>
</reference>
<feature type="binding site" evidence="7">
    <location>
        <begin position="227"/>
        <end position="228"/>
    </location>
    <ligand>
        <name>FMN</name>
        <dbReference type="ChEBI" id="CHEBI:58210"/>
    </ligand>
</feature>
<feature type="binding site" evidence="7">
    <location>
        <position position="43"/>
    </location>
    <ligand>
        <name>NADP(+)</name>
        <dbReference type="ChEBI" id="CHEBI:58349"/>
    </ligand>
</feature>
<evidence type="ECO:0000256" key="8">
    <source>
        <dbReference type="RuleBase" id="RU000605"/>
    </source>
</evidence>
<comment type="cofactor">
    <cofactor evidence="7 8">
        <name>FMNH2</name>
        <dbReference type="ChEBI" id="CHEBI:57618"/>
    </cofactor>
    <text evidence="7 8">Reduced FMN (FMNH(2)).</text>
</comment>
<evidence type="ECO:0000256" key="9">
    <source>
        <dbReference type="SAM" id="Phobius"/>
    </source>
</evidence>
<dbReference type="Proteomes" id="UP000663602">
    <property type="component" value="Chromosome"/>
</dbReference>
<keyword evidence="9" id="KW-0812">Transmembrane</keyword>
<keyword evidence="7" id="KW-0288">FMN</keyword>
<feature type="transmembrane region" description="Helical" evidence="9">
    <location>
        <begin position="313"/>
        <end position="334"/>
    </location>
</feature>
<comment type="pathway">
    <text evidence="1 7 8">Metabolic intermediate biosynthesis; chorismate biosynthesis; chorismate from D-erythrose 4-phosphate and phosphoenolpyruvate: step 7/7.</text>
</comment>
<feature type="binding site" evidence="7">
    <location>
        <position position="37"/>
    </location>
    <ligand>
        <name>NADP(+)</name>
        <dbReference type="ChEBI" id="CHEBI:58349"/>
    </ligand>
</feature>
<keyword evidence="5 7" id="KW-0057">Aromatic amino acid biosynthesis</keyword>
<dbReference type="Pfam" id="PF01264">
    <property type="entry name" value="Chorismate_synt"/>
    <property type="match status" value="1"/>
</dbReference>
<protein>
    <recommendedName>
        <fullName evidence="3 7">Chorismate synthase</fullName>
        <shortName evidence="7">CS</shortName>
        <ecNumber evidence="3 7">4.2.3.5</ecNumber>
    </recommendedName>
    <alternativeName>
        <fullName evidence="7">5-enolpyruvylshikimate-3-phosphate phospholyase</fullName>
    </alternativeName>
</protein>
<organism evidence="10 11">
    <name type="scientific">Candidatus Vidania fulgoroideorum</name>
    <dbReference type="NCBI Taxonomy" id="881286"/>
    <lineage>
        <taxon>Bacteria</taxon>
        <taxon>Pseudomonadati</taxon>
        <taxon>Pseudomonadota</taxon>
        <taxon>Betaproteobacteria</taxon>
        <taxon>Candidatus Vidania</taxon>
    </lineage>
</organism>
<feature type="binding site" evidence="7">
    <location>
        <begin position="114"/>
        <end position="116"/>
    </location>
    <ligand>
        <name>FMN</name>
        <dbReference type="ChEBI" id="CHEBI:58210"/>
    </ligand>
</feature>
<dbReference type="GO" id="GO:0009073">
    <property type="term" value="P:aromatic amino acid family biosynthetic process"/>
    <property type="evidence" value="ECO:0007669"/>
    <property type="project" value="UniProtKB-KW"/>
</dbReference>
<evidence type="ECO:0000256" key="1">
    <source>
        <dbReference type="ARBA" id="ARBA00005044"/>
    </source>
</evidence>
<evidence type="ECO:0000256" key="2">
    <source>
        <dbReference type="ARBA" id="ARBA00008014"/>
    </source>
</evidence>
<evidence type="ECO:0000313" key="11">
    <source>
        <dbReference type="Proteomes" id="UP000663602"/>
    </source>
</evidence>
<dbReference type="InterPro" id="IPR000453">
    <property type="entry name" value="Chorismate_synth"/>
</dbReference>
<name>A0A975AEA7_9PROT</name>
<gene>
    <name evidence="7 10" type="primary">aroC</name>
    <name evidence="10" type="ORF">JSR02_00470</name>
</gene>
<dbReference type="NCBIfam" id="NF003793">
    <property type="entry name" value="PRK05382.1"/>
    <property type="match status" value="1"/>
</dbReference>
<proteinExistence type="inferred from homology"/>
<dbReference type="InterPro" id="IPR020541">
    <property type="entry name" value="Chorismate_synthase_CS"/>
</dbReference>
<keyword evidence="4 7" id="KW-0028">Amino-acid biosynthesis</keyword>
<dbReference type="Gene3D" id="3.60.150.10">
    <property type="entry name" value="Chorismate synthase AroC"/>
    <property type="match status" value="1"/>
</dbReference>
<feature type="binding site" evidence="7">
    <location>
        <position position="308"/>
    </location>
    <ligand>
        <name>FMN</name>
        <dbReference type="ChEBI" id="CHEBI:58210"/>
    </ligand>
</feature>
<comment type="similarity">
    <text evidence="2 7 8">Belongs to the chorismate synthase family.</text>
</comment>
<evidence type="ECO:0000313" key="10">
    <source>
        <dbReference type="EMBL" id="QSW37777.1"/>
    </source>
</evidence>
<dbReference type="GO" id="GO:0004107">
    <property type="term" value="F:chorismate synthase activity"/>
    <property type="evidence" value="ECO:0007669"/>
    <property type="project" value="UniProtKB-UniRule"/>
</dbReference>
<comment type="catalytic activity">
    <reaction evidence="7 8">
        <text>5-O-(1-carboxyvinyl)-3-phosphoshikimate = chorismate + phosphate</text>
        <dbReference type="Rhea" id="RHEA:21020"/>
        <dbReference type="ChEBI" id="CHEBI:29748"/>
        <dbReference type="ChEBI" id="CHEBI:43474"/>
        <dbReference type="ChEBI" id="CHEBI:57701"/>
        <dbReference type="EC" id="4.2.3.5"/>
    </reaction>
</comment>
<dbReference type="NCBIfam" id="TIGR00033">
    <property type="entry name" value="aroC"/>
    <property type="match status" value="1"/>
</dbReference>
<dbReference type="EMBL" id="CP071410">
    <property type="protein sequence ID" value="QSW37777.1"/>
    <property type="molecule type" value="Genomic_DNA"/>
</dbReference>
<dbReference type="PROSITE" id="PS00788">
    <property type="entry name" value="CHORISMATE_SYNTHASE_2"/>
    <property type="match status" value="1"/>
</dbReference>
<evidence type="ECO:0000256" key="5">
    <source>
        <dbReference type="ARBA" id="ARBA00023141"/>
    </source>
</evidence>
<dbReference type="PANTHER" id="PTHR21085">
    <property type="entry name" value="CHORISMATE SYNTHASE"/>
    <property type="match status" value="1"/>
</dbReference>
<keyword evidence="9" id="KW-0472">Membrane</keyword>
<dbReference type="PANTHER" id="PTHR21085:SF0">
    <property type="entry name" value="CHORISMATE SYNTHASE"/>
    <property type="match status" value="1"/>
</dbReference>
<keyword evidence="7" id="KW-0521">NADP</keyword>
<keyword evidence="7" id="KW-0274">FAD</keyword>
<comment type="function">
    <text evidence="7">Catalyzes the anti-1,4-elimination of the C-3 phosphate and the C-6 proR hydrogen from 5-enolpyruvylshikimate-3-phosphate (EPSP) to yield chorismate, which is the branch point compound that serves as the starting substrate for the three terminal pathways of aromatic amino acid biosynthesis. This reaction introduces a second double bond into the aromatic ring system.</text>
</comment>
<dbReference type="GO" id="GO:0008652">
    <property type="term" value="P:amino acid biosynthetic process"/>
    <property type="evidence" value="ECO:0007669"/>
    <property type="project" value="UniProtKB-KW"/>
</dbReference>
<dbReference type="PROSITE" id="PS00787">
    <property type="entry name" value="CHORISMATE_SYNTHASE_1"/>
    <property type="match status" value="1"/>
</dbReference>
<evidence type="ECO:0000256" key="3">
    <source>
        <dbReference type="ARBA" id="ARBA00013036"/>
    </source>
</evidence>
<feature type="binding site" evidence="7">
    <location>
        <begin position="282"/>
        <end position="286"/>
    </location>
    <ligand>
        <name>FMN</name>
        <dbReference type="ChEBI" id="CHEBI:58210"/>
    </ligand>
</feature>
<dbReference type="SUPFAM" id="SSF103263">
    <property type="entry name" value="Chorismate synthase, AroC"/>
    <property type="match status" value="1"/>
</dbReference>
<dbReference type="EC" id="4.2.3.5" evidence="3 7"/>
<keyword evidence="6 7" id="KW-0456">Lyase</keyword>
<dbReference type="PIRSF" id="PIRSF001456">
    <property type="entry name" value="Chorismate_synth"/>
    <property type="match status" value="1"/>
</dbReference>
<dbReference type="PROSITE" id="PS00789">
    <property type="entry name" value="CHORISMATE_SYNTHASE_3"/>
    <property type="match status" value="1"/>
</dbReference>
<dbReference type="CDD" id="cd07304">
    <property type="entry name" value="Chorismate_synthase"/>
    <property type="match status" value="1"/>
</dbReference>
<evidence type="ECO:0000256" key="6">
    <source>
        <dbReference type="ARBA" id="ARBA00023239"/>
    </source>
</evidence>
<sequence>MTSFGESHGNAVGCIIDGCPAGFRLSVMQIQAFLDRRRPGKNKYVTSRQEPDKVHILSGLFLGRTTGTPICVVVYNYNTVSSDYNNLTYAFRPGHADLSYFYKYGLRDHRGGGRSSARATIALVIAGAIARAILACFYNVRIYSYVTSIATDELDFLNQAHQSQSQFCFPNVFSNFFIKNCILAGTQNCDSVGATIKLFITNLFPGLGDPLYSKLDAELVSALMSVNAVKCVFLGNGNIANAIGGVLNNDAITSTGFLSNNAGGVLGGVSTGQDIVLTAVVKPTPSVFVPQRTISSAFKDIVLSIAGRHDPCVGLRAPVIIESLAAIIIFNFILRQRAYCYI</sequence>
<dbReference type="GO" id="GO:0005829">
    <property type="term" value="C:cytosol"/>
    <property type="evidence" value="ECO:0007669"/>
    <property type="project" value="TreeGrafter"/>
</dbReference>
<accession>A0A975AEA7</accession>
<comment type="subunit">
    <text evidence="7">Homotetramer.</text>
</comment>
<dbReference type="GO" id="GO:0009423">
    <property type="term" value="P:chorismate biosynthetic process"/>
    <property type="evidence" value="ECO:0007669"/>
    <property type="project" value="UniProtKB-UniRule"/>
</dbReference>
<evidence type="ECO:0000256" key="7">
    <source>
        <dbReference type="HAMAP-Rule" id="MF_00300"/>
    </source>
</evidence>
<dbReference type="InterPro" id="IPR035904">
    <property type="entry name" value="Chorismate_synth_AroC_sf"/>
</dbReference>
<dbReference type="HAMAP" id="MF_00300">
    <property type="entry name" value="Chorismate_synth"/>
    <property type="match status" value="1"/>
</dbReference>
<dbReference type="GO" id="GO:0010181">
    <property type="term" value="F:FMN binding"/>
    <property type="evidence" value="ECO:0007669"/>
    <property type="project" value="TreeGrafter"/>
</dbReference>
<keyword evidence="7" id="KW-0285">Flavoprotein</keyword>